<feature type="domain" description="GH16" evidence="1">
    <location>
        <begin position="1"/>
        <end position="240"/>
    </location>
</feature>
<keyword evidence="3" id="KW-1185">Reference proteome</keyword>
<evidence type="ECO:0000313" key="3">
    <source>
        <dbReference type="Proteomes" id="UP000664169"/>
    </source>
</evidence>
<dbReference type="OrthoDB" id="192832at2759"/>
<dbReference type="SUPFAM" id="SSF49899">
    <property type="entry name" value="Concanavalin A-like lectins/glucanases"/>
    <property type="match status" value="1"/>
</dbReference>
<dbReference type="PANTHER" id="PTHR10963">
    <property type="entry name" value="GLYCOSYL HYDROLASE-RELATED"/>
    <property type="match status" value="1"/>
</dbReference>
<dbReference type="PANTHER" id="PTHR10963:SF24">
    <property type="entry name" value="GLYCOSIDASE C21B10.07-RELATED"/>
    <property type="match status" value="1"/>
</dbReference>
<evidence type="ECO:0000259" key="1">
    <source>
        <dbReference type="PROSITE" id="PS51762"/>
    </source>
</evidence>
<organism evidence="2 3">
    <name type="scientific">Gomphillus americanus</name>
    <dbReference type="NCBI Taxonomy" id="1940652"/>
    <lineage>
        <taxon>Eukaryota</taxon>
        <taxon>Fungi</taxon>
        <taxon>Dikarya</taxon>
        <taxon>Ascomycota</taxon>
        <taxon>Pezizomycotina</taxon>
        <taxon>Lecanoromycetes</taxon>
        <taxon>OSLEUM clade</taxon>
        <taxon>Ostropomycetidae</taxon>
        <taxon>Ostropales</taxon>
        <taxon>Graphidaceae</taxon>
        <taxon>Gomphilloideae</taxon>
        <taxon>Gomphillus</taxon>
    </lineage>
</organism>
<dbReference type="Pfam" id="PF26113">
    <property type="entry name" value="GH16_XgeA"/>
    <property type="match status" value="1"/>
</dbReference>
<sequence length="240" mass="25632">MKRQIPDPTNGYVNYLDQADAQAQGLYQIQGNQVYIGVDYTSHLDPNGRGRNSVRLQSNPSYTHGLIIGDFQHIPSSACGSWPAFWTVGPNWPHSGEIDIIEGVNANAQNQMTLHTAPGCTVSVGPGGQAGTSIGDPNCGDGGGYNGCPVVNYLGTSYGTGFDAAGGGVYATQWTSQFIKIWYFPYNQIPADITNGNPNPDRWGTPSANFGGCNFDSFIFNQQIIFDVSGPTVSYDGESS</sequence>
<evidence type="ECO:0000313" key="2">
    <source>
        <dbReference type="EMBL" id="CAF9919213.1"/>
    </source>
</evidence>
<dbReference type="AlphaFoldDB" id="A0A8H3FBW2"/>
<dbReference type="GO" id="GO:0004553">
    <property type="term" value="F:hydrolase activity, hydrolyzing O-glycosyl compounds"/>
    <property type="evidence" value="ECO:0007669"/>
    <property type="project" value="InterPro"/>
</dbReference>
<dbReference type="InterPro" id="IPR000757">
    <property type="entry name" value="Beta-glucanase-like"/>
</dbReference>
<proteinExistence type="predicted"/>
<dbReference type="PROSITE" id="PS51762">
    <property type="entry name" value="GH16_2"/>
    <property type="match status" value="1"/>
</dbReference>
<reference evidence="2" key="1">
    <citation type="submission" date="2021-03" db="EMBL/GenBank/DDBJ databases">
        <authorList>
            <person name="Tagirdzhanova G."/>
        </authorList>
    </citation>
    <scope>NUCLEOTIDE SEQUENCE</scope>
</reference>
<dbReference type="GO" id="GO:0009251">
    <property type="term" value="P:glucan catabolic process"/>
    <property type="evidence" value="ECO:0007669"/>
    <property type="project" value="TreeGrafter"/>
</dbReference>
<gene>
    <name evidence="2" type="ORF">GOMPHAMPRED_001708</name>
</gene>
<dbReference type="InterPro" id="IPR050546">
    <property type="entry name" value="Glycosyl_Hydrlase_16"/>
</dbReference>
<comment type="caution">
    <text evidence="2">The sequence shown here is derived from an EMBL/GenBank/DDBJ whole genome shotgun (WGS) entry which is preliminary data.</text>
</comment>
<dbReference type="Gene3D" id="2.60.120.200">
    <property type="match status" value="1"/>
</dbReference>
<protein>
    <recommendedName>
        <fullName evidence="1">GH16 domain-containing protein</fullName>
    </recommendedName>
</protein>
<dbReference type="Proteomes" id="UP000664169">
    <property type="component" value="Unassembled WGS sequence"/>
</dbReference>
<dbReference type="EMBL" id="CAJPDQ010000014">
    <property type="protein sequence ID" value="CAF9919213.1"/>
    <property type="molecule type" value="Genomic_DNA"/>
</dbReference>
<accession>A0A8H3FBW2</accession>
<name>A0A8H3FBW2_9LECA</name>
<dbReference type="InterPro" id="IPR013320">
    <property type="entry name" value="ConA-like_dom_sf"/>
</dbReference>